<dbReference type="InterPro" id="IPR036291">
    <property type="entry name" value="NAD(P)-bd_dom_sf"/>
</dbReference>
<sequence>MTTNQGTDRSTTPTGQPRTGRPLADRVAVVAGATRGAGRGVAVALGEAGATVWCTGRSTAGHRSDYDRPETVEETAELVTAAGGTGVVAVTDHTDDGDVRDLFARVEAEHGGLDILVTSLGGEHRHGEWDRPVWEQDVSTGRQILRGTLEAHLLTATHGLGLLHRRPGGLHVGLTDGDAAYNDGHYRINAYVDLVKTGITRLARSFGEELAPHGGTALAVSPGWLRSEMMLDGFGVTEETWQQAWVGPEAKGPPSFAVSESPRFVGRCIAAVAADPDRSRWNQRSTTSEELGRVYGVTDVDGSQPRAWSYIVALGSGEEVDVSDYR</sequence>
<organism evidence="2 3">
    <name type="scientific">Janibacter alkaliphilus</name>
    <dbReference type="NCBI Taxonomy" id="1069963"/>
    <lineage>
        <taxon>Bacteria</taxon>
        <taxon>Bacillati</taxon>
        <taxon>Actinomycetota</taxon>
        <taxon>Actinomycetes</taxon>
        <taxon>Micrococcales</taxon>
        <taxon>Intrasporangiaceae</taxon>
        <taxon>Janibacter</taxon>
    </lineage>
</organism>
<feature type="compositionally biased region" description="Polar residues" evidence="1">
    <location>
        <begin position="1"/>
        <end position="10"/>
    </location>
</feature>
<dbReference type="SUPFAM" id="SSF51735">
    <property type="entry name" value="NAD(P)-binding Rossmann-fold domains"/>
    <property type="match status" value="1"/>
</dbReference>
<evidence type="ECO:0000256" key="1">
    <source>
        <dbReference type="SAM" id="MobiDB-lite"/>
    </source>
</evidence>
<keyword evidence="3" id="KW-1185">Reference proteome</keyword>
<dbReference type="InterPro" id="IPR002347">
    <property type="entry name" value="SDR_fam"/>
</dbReference>
<dbReference type="NCBIfam" id="NF006159">
    <property type="entry name" value="PRK08303.1"/>
    <property type="match status" value="1"/>
</dbReference>
<dbReference type="Proteomes" id="UP000592181">
    <property type="component" value="Unassembled WGS sequence"/>
</dbReference>
<gene>
    <name evidence="2" type="ORF">BJY28_000743</name>
</gene>
<evidence type="ECO:0000313" key="3">
    <source>
        <dbReference type="Proteomes" id="UP000592181"/>
    </source>
</evidence>
<reference evidence="2 3" key="1">
    <citation type="submission" date="2020-07" db="EMBL/GenBank/DDBJ databases">
        <title>Sequencing the genomes of 1000 actinobacteria strains.</title>
        <authorList>
            <person name="Klenk H.-P."/>
        </authorList>
    </citation>
    <scope>NUCLEOTIDE SEQUENCE [LARGE SCALE GENOMIC DNA]</scope>
    <source>
        <strain evidence="2 3">DSM 24723</strain>
    </source>
</reference>
<comment type="caution">
    <text evidence="2">The sequence shown here is derived from an EMBL/GenBank/DDBJ whole genome shotgun (WGS) entry which is preliminary data.</text>
</comment>
<dbReference type="PANTHER" id="PTHR44147:SF2">
    <property type="entry name" value="DEHYDROGENASE_REDUCTASE SDR FAMILY MEMBER 1"/>
    <property type="match status" value="1"/>
</dbReference>
<accession>A0A852X7M6</accession>
<dbReference type="PANTHER" id="PTHR44147">
    <property type="entry name" value="DEHYDROGENASE/REDUCTASE SDR FAMILY MEMBER 1"/>
    <property type="match status" value="1"/>
</dbReference>
<proteinExistence type="predicted"/>
<dbReference type="AlphaFoldDB" id="A0A852X7M6"/>
<feature type="compositionally biased region" description="Low complexity" evidence="1">
    <location>
        <begin position="11"/>
        <end position="23"/>
    </location>
</feature>
<evidence type="ECO:0000313" key="2">
    <source>
        <dbReference type="EMBL" id="NYG36274.1"/>
    </source>
</evidence>
<name>A0A852X7M6_9MICO</name>
<dbReference type="EMBL" id="JACBZX010000001">
    <property type="protein sequence ID" value="NYG36274.1"/>
    <property type="molecule type" value="Genomic_DNA"/>
</dbReference>
<feature type="region of interest" description="Disordered" evidence="1">
    <location>
        <begin position="1"/>
        <end position="23"/>
    </location>
</feature>
<dbReference type="Gene3D" id="3.40.50.720">
    <property type="entry name" value="NAD(P)-binding Rossmann-like Domain"/>
    <property type="match status" value="1"/>
</dbReference>
<protein>
    <submittedName>
        <fullName evidence="2">NAD(P)-dependent dehydrogenase (Short-subunit alcohol dehydrogenase family)</fullName>
    </submittedName>
</protein>
<dbReference type="Pfam" id="PF13561">
    <property type="entry name" value="adh_short_C2"/>
    <property type="match status" value="1"/>
</dbReference>
<dbReference type="RefSeq" id="WP_179461807.1">
    <property type="nucleotide sequence ID" value="NZ_JACBZX010000001.1"/>
</dbReference>
<dbReference type="PRINTS" id="PR00081">
    <property type="entry name" value="GDHRDH"/>
</dbReference>